<evidence type="ECO:0000313" key="2">
    <source>
        <dbReference type="Proteomes" id="UP000645257"/>
    </source>
</evidence>
<organism evidence="1 2">
    <name type="scientific">Paludibacterium paludis</name>
    <dbReference type="NCBI Taxonomy" id="1225769"/>
    <lineage>
        <taxon>Bacteria</taxon>
        <taxon>Pseudomonadati</taxon>
        <taxon>Pseudomonadota</taxon>
        <taxon>Betaproteobacteria</taxon>
        <taxon>Neisseriales</taxon>
        <taxon>Chromobacteriaceae</taxon>
        <taxon>Paludibacterium</taxon>
    </lineage>
</organism>
<dbReference type="RefSeq" id="WP_189532205.1">
    <property type="nucleotide sequence ID" value="NZ_BMYX01000005.1"/>
</dbReference>
<sequence>MSYSIVLPEDFTEEQRCFVEKFKETIQLLSDQTNDTLFGVKDVTSRHILSTDHFAKIVSLQYGRDVEGRMDYDMPCEGTAQFADCFIREDRQLIHGGNINKSMTMLNVHHYGDGLHARVFSKHLLKHFDSNSVLGTIYHGYEIQIANFLSLMPNYILEFGGGCSIEQVEGSLDIDSVTLTEYEQEICFLLLLNWDFGQIAAFMNKYRPKTHGKARVADSIIKSKNRICEKIGLPSATVSALRDALIGLGVHRKMPQSLFKRLIGSKPIG</sequence>
<reference evidence="1" key="1">
    <citation type="journal article" date="2014" name="Int. J. Syst. Evol. Microbiol.">
        <title>Complete genome sequence of Corynebacterium casei LMG S-19264T (=DSM 44701T), isolated from a smear-ripened cheese.</title>
        <authorList>
            <consortium name="US DOE Joint Genome Institute (JGI-PGF)"/>
            <person name="Walter F."/>
            <person name="Albersmeier A."/>
            <person name="Kalinowski J."/>
            <person name="Ruckert C."/>
        </authorList>
    </citation>
    <scope>NUCLEOTIDE SEQUENCE</scope>
    <source>
        <strain evidence="1">KCTC 32182</strain>
    </source>
</reference>
<accession>A0A918P0S5</accession>
<proteinExistence type="predicted"/>
<keyword evidence="2" id="KW-1185">Reference proteome</keyword>
<name>A0A918P0S5_9NEIS</name>
<protein>
    <submittedName>
        <fullName evidence="1">Uncharacterized protein</fullName>
    </submittedName>
</protein>
<dbReference type="AlphaFoldDB" id="A0A918P0S5"/>
<evidence type="ECO:0000313" key="1">
    <source>
        <dbReference type="EMBL" id="GGY10557.1"/>
    </source>
</evidence>
<dbReference type="Proteomes" id="UP000645257">
    <property type="component" value="Unassembled WGS sequence"/>
</dbReference>
<gene>
    <name evidence="1" type="ORF">GCM10011289_11650</name>
</gene>
<comment type="caution">
    <text evidence="1">The sequence shown here is derived from an EMBL/GenBank/DDBJ whole genome shotgun (WGS) entry which is preliminary data.</text>
</comment>
<dbReference type="EMBL" id="BMYX01000005">
    <property type="protein sequence ID" value="GGY10557.1"/>
    <property type="molecule type" value="Genomic_DNA"/>
</dbReference>
<reference evidence="1" key="2">
    <citation type="submission" date="2020-09" db="EMBL/GenBank/DDBJ databases">
        <authorList>
            <person name="Sun Q."/>
            <person name="Kim S."/>
        </authorList>
    </citation>
    <scope>NUCLEOTIDE SEQUENCE</scope>
    <source>
        <strain evidence="1">KCTC 32182</strain>
    </source>
</reference>